<keyword evidence="2" id="KW-1185">Reference proteome</keyword>
<gene>
    <name evidence="1" type="ORF">BpHYR1_030354</name>
</gene>
<dbReference type="AlphaFoldDB" id="A0A3M7RBJ1"/>
<comment type="caution">
    <text evidence="1">The sequence shown here is derived from an EMBL/GenBank/DDBJ whole genome shotgun (WGS) entry which is preliminary data.</text>
</comment>
<evidence type="ECO:0000313" key="2">
    <source>
        <dbReference type="Proteomes" id="UP000276133"/>
    </source>
</evidence>
<dbReference type="EMBL" id="REGN01003753">
    <property type="protein sequence ID" value="RNA20963.1"/>
    <property type="molecule type" value="Genomic_DNA"/>
</dbReference>
<evidence type="ECO:0000313" key="1">
    <source>
        <dbReference type="EMBL" id="RNA20963.1"/>
    </source>
</evidence>
<name>A0A3M7RBJ1_BRAPC</name>
<sequence length="70" mass="8206">MSDLFMPTNRTLKPSLKLKILKTRPYGQNYYNRNYNQFLKKQTGCIVLDLDPIKKSIVFSAFVIFSSKEI</sequence>
<accession>A0A3M7RBJ1</accession>
<organism evidence="1 2">
    <name type="scientific">Brachionus plicatilis</name>
    <name type="common">Marine rotifer</name>
    <name type="synonym">Brachionus muelleri</name>
    <dbReference type="NCBI Taxonomy" id="10195"/>
    <lineage>
        <taxon>Eukaryota</taxon>
        <taxon>Metazoa</taxon>
        <taxon>Spiralia</taxon>
        <taxon>Gnathifera</taxon>
        <taxon>Rotifera</taxon>
        <taxon>Eurotatoria</taxon>
        <taxon>Monogononta</taxon>
        <taxon>Pseudotrocha</taxon>
        <taxon>Ploima</taxon>
        <taxon>Brachionidae</taxon>
        <taxon>Brachionus</taxon>
    </lineage>
</organism>
<proteinExistence type="predicted"/>
<reference evidence="1 2" key="1">
    <citation type="journal article" date="2018" name="Sci. Rep.">
        <title>Genomic signatures of local adaptation to the degree of environmental predictability in rotifers.</title>
        <authorList>
            <person name="Franch-Gras L."/>
            <person name="Hahn C."/>
            <person name="Garcia-Roger E.M."/>
            <person name="Carmona M.J."/>
            <person name="Serra M."/>
            <person name="Gomez A."/>
        </authorList>
    </citation>
    <scope>NUCLEOTIDE SEQUENCE [LARGE SCALE GENOMIC DNA]</scope>
    <source>
        <strain evidence="1">HYR1</strain>
    </source>
</reference>
<dbReference type="Proteomes" id="UP000276133">
    <property type="component" value="Unassembled WGS sequence"/>
</dbReference>
<protein>
    <submittedName>
        <fullName evidence="1">Uncharacterized protein</fullName>
    </submittedName>
</protein>